<protein>
    <recommendedName>
        <fullName evidence="12">Transient receptor potential channel pyrexia</fullName>
    </recommendedName>
</protein>
<dbReference type="InterPro" id="IPR052076">
    <property type="entry name" value="TRP_cation_channel"/>
</dbReference>
<name>A0AAN8X622_HALRR</name>
<dbReference type="PANTHER" id="PTHR47143">
    <property type="entry name" value="TRANSIENT RECEPTOR POTENTIAL CATION CHANNEL PROTEIN PAINLESS"/>
    <property type="match status" value="1"/>
</dbReference>
<dbReference type="EMBL" id="JAXCGZ010009510">
    <property type="protein sequence ID" value="KAK7076931.1"/>
    <property type="molecule type" value="Genomic_DNA"/>
</dbReference>
<evidence type="ECO:0000256" key="5">
    <source>
        <dbReference type="ARBA" id="ARBA00023065"/>
    </source>
</evidence>
<evidence type="ECO:0000256" key="2">
    <source>
        <dbReference type="ARBA" id="ARBA00022606"/>
    </source>
</evidence>
<dbReference type="InterPro" id="IPR036770">
    <property type="entry name" value="Ankyrin_rpt-contain_sf"/>
</dbReference>
<feature type="transmembrane region" description="Helical" evidence="9">
    <location>
        <begin position="385"/>
        <end position="403"/>
    </location>
</feature>
<evidence type="ECO:0000256" key="4">
    <source>
        <dbReference type="ARBA" id="ARBA00023043"/>
    </source>
</evidence>
<feature type="repeat" description="ANK" evidence="8">
    <location>
        <begin position="144"/>
        <end position="176"/>
    </location>
</feature>
<keyword evidence="9" id="KW-1133">Transmembrane helix</keyword>
<keyword evidence="9" id="KW-0812">Transmembrane</keyword>
<proteinExistence type="predicted"/>
<dbReference type="GO" id="GO:0022857">
    <property type="term" value="F:transmembrane transporter activity"/>
    <property type="evidence" value="ECO:0007669"/>
    <property type="project" value="TreeGrafter"/>
</dbReference>
<dbReference type="PROSITE" id="PS50088">
    <property type="entry name" value="ANK_REPEAT"/>
    <property type="match status" value="3"/>
</dbReference>
<feature type="repeat" description="ANK" evidence="8">
    <location>
        <begin position="75"/>
        <end position="107"/>
    </location>
</feature>
<evidence type="ECO:0008006" key="12">
    <source>
        <dbReference type="Google" id="ProtNLM"/>
    </source>
</evidence>
<dbReference type="Pfam" id="PF00023">
    <property type="entry name" value="Ank"/>
    <property type="match status" value="1"/>
</dbReference>
<feature type="transmembrane region" description="Helical" evidence="9">
    <location>
        <begin position="290"/>
        <end position="311"/>
    </location>
</feature>
<evidence type="ECO:0000256" key="9">
    <source>
        <dbReference type="SAM" id="Phobius"/>
    </source>
</evidence>
<keyword evidence="4 8" id="KW-0040">ANK repeat</keyword>
<dbReference type="GO" id="GO:0034220">
    <property type="term" value="P:monoatomic ion transmembrane transport"/>
    <property type="evidence" value="ECO:0007669"/>
    <property type="project" value="UniProtKB-KW"/>
</dbReference>
<dbReference type="InterPro" id="IPR002110">
    <property type="entry name" value="Ankyrin_rpt"/>
</dbReference>
<evidence type="ECO:0000313" key="10">
    <source>
        <dbReference type="EMBL" id="KAK7076931.1"/>
    </source>
</evidence>
<keyword evidence="1" id="KW-0813">Transport</keyword>
<keyword evidence="9" id="KW-0472">Membrane</keyword>
<dbReference type="PROSITE" id="PS50297">
    <property type="entry name" value="ANK_REP_REGION"/>
    <property type="match status" value="2"/>
</dbReference>
<gene>
    <name evidence="10" type="ORF">SK128_018045</name>
</gene>
<reference evidence="10 11" key="1">
    <citation type="submission" date="2023-11" db="EMBL/GenBank/DDBJ databases">
        <title>Halocaridina rubra genome assembly.</title>
        <authorList>
            <person name="Smith C."/>
        </authorList>
    </citation>
    <scope>NUCLEOTIDE SEQUENCE [LARGE SCALE GENOMIC DNA]</scope>
    <source>
        <strain evidence="10">EP-1</strain>
        <tissue evidence="10">Whole</tissue>
    </source>
</reference>
<dbReference type="Proteomes" id="UP001381693">
    <property type="component" value="Unassembled WGS sequence"/>
</dbReference>
<dbReference type="GO" id="GO:1902495">
    <property type="term" value="C:transmembrane transporter complex"/>
    <property type="evidence" value="ECO:0007669"/>
    <property type="project" value="TreeGrafter"/>
</dbReference>
<keyword evidence="11" id="KW-1185">Reference proteome</keyword>
<dbReference type="PANTHER" id="PTHR47143:SF1">
    <property type="entry name" value="ION_TRANS DOMAIN-CONTAINING PROTEIN"/>
    <property type="match status" value="1"/>
</dbReference>
<feature type="repeat" description="ANK" evidence="8">
    <location>
        <begin position="108"/>
        <end position="143"/>
    </location>
</feature>
<keyword evidence="2" id="KW-0716">Sensory transduction</keyword>
<dbReference type="AlphaFoldDB" id="A0AAN8X622"/>
<dbReference type="SMART" id="SM00248">
    <property type="entry name" value="ANK"/>
    <property type="match status" value="5"/>
</dbReference>
<comment type="caution">
    <text evidence="10">The sequence shown here is derived from an EMBL/GenBank/DDBJ whole genome shotgun (WGS) entry which is preliminary data.</text>
</comment>
<evidence type="ECO:0000256" key="7">
    <source>
        <dbReference type="ARBA" id="ARBA00023303"/>
    </source>
</evidence>
<keyword evidence="7" id="KW-0407">Ion channel</keyword>
<evidence type="ECO:0000256" key="3">
    <source>
        <dbReference type="ARBA" id="ARBA00022737"/>
    </source>
</evidence>
<evidence type="ECO:0000256" key="6">
    <source>
        <dbReference type="ARBA" id="ARBA00023180"/>
    </source>
</evidence>
<evidence type="ECO:0000256" key="8">
    <source>
        <dbReference type="PROSITE-ProRule" id="PRU00023"/>
    </source>
</evidence>
<keyword evidence="3" id="KW-0677">Repeat</keyword>
<dbReference type="Gene3D" id="1.25.40.20">
    <property type="entry name" value="Ankyrin repeat-containing domain"/>
    <property type="match status" value="2"/>
</dbReference>
<accession>A0AAN8X622</accession>
<feature type="transmembrane region" description="Helical" evidence="9">
    <location>
        <begin position="415"/>
        <end position="441"/>
    </location>
</feature>
<organism evidence="10 11">
    <name type="scientific">Halocaridina rubra</name>
    <name type="common">Hawaiian red shrimp</name>
    <dbReference type="NCBI Taxonomy" id="373956"/>
    <lineage>
        <taxon>Eukaryota</taxon>
        <taxon>Metazoa</taxon>
        <taxon>Ecdysozoa</taxon>
        <taxon>Arthropoda</taxon>
        <taxon>Crustacea</taxon>
        <taxon>Multicrustacea</taxon>
        <taxon>Malacostraca</taxon>
        <taxon>Eumalacostraca</taxon>
        <taxon>Eucarida</taxon>
        <taxon>Decapoda</taxon>
        <taxon>Pleocyemata</taxon>
        <taxon>Caridea</taxon>
        <taxon>Atyoidea</taxon>
        <taxon>Atyidae</taxon>
        <taxon>Halocaridina</taxon>
    </lineage>
</organism>
<dbReference type="SUPFAM" id="SSF48403">
    <property type="entry name" value="Ankyrin repeat"/>
    <property type="match status" value="1"/>
</dbReference>
<keyword evidence="5" id="KW-0406">Ion transport</keyword>
<evidence type="ECO:0000256" key="1">
    <source>
        <dbReference type="ARBA" id="ARBA00022448"/>
    </source>
</evidence>
<keyword evidence="6" id="KW-0325">Glycoprotein</keyword>
<sequence>MSAFDLLDRNKEILVNALNKGDVETATSTLANFHCLALQYGQLLLNSAVNAKDNCRVLVSLLLKAGAPVNDRDHLGATALHYAARKNCLGCLKELLHGGANVKSTDKNGLIPLHYAISGHHKNHGKCLKLLLDSGSSFEAPTNDGQRPLHMASKFCNTTAVKLLLKYGATHASRDERNQTPLHFATIPTVAESLLFAGADVTVTDITNQSVLEKAIKHKPSLVPTLMASGIAYHGQPGDDGMRVFFHLNILSGYDKGEIKIISSMVRRLQYDFLKYPLCEMFLHLKYLRVAPILFLKLLIFLILVVLLTSYTCLRSKMSLHMRATRYNAREASFPVRDDGDDADHDDDLLVVARILKYIISVLLVLTVVWSVIQMMTLKLKYFRRFGKWLEMSFMSCTLFLIWTEGALTTRERHVAVYAVLFGWCEIIVLIGLIPSVGIYVQMFHKSALGEIYPIPQATRLGDLA</sequence>
<dbReference type="Pfam" id="PF12796">
    <property type="entry name" value="Ank_2"/>
    <property type="match status" value="1"/>
</dbReference>
<feature type="transmembrane region" description="Helical" evidence="9">
    <location>
        <begin position="355"/>
        <end position="373"/>
    </location>
</feature>
<evidence type="ECO:0000313" key="11">
    <source>
        <dbReference type="Proteomes" id="UP001381693"/>
    </source>
</evidence>